<reference evidence="1 2" key="1">
    <citation type="journal article" date="2018" name="Front. Microbiol.">
        <title>Genome-Wide Analysis of Corynespora cassiicola Leaf Fall Disease Putative Effectors.</title>
        <authorList>
            <person name="Lopez D."/>
            <person name="Ribeiro S."/>
            <person name="Label P."/>
            <person name="Fumanal B."/>
            <person name="Venisse J.S."/>
            <person name="Kohler A."/>
            <person name="de Oliveira R.R."/>
            <person name="Labutti K."/>
            <person name="Lipzen A."/>
            <person name="Lail K."/>
            <person name="Bauer D."/>
            <person name="Ohm R.A."/>
            <person name="Barry K.W."/>
            <person name="Spatafora J."/>
            <person name="Grigoriev I.V."/>
            <person name="Martin F.M."/>
            <person name="Pujade-Renaud V."/>
        </authorList>
    </citation>
    <scope>NUCLEOTIDE SEQUENCE [LARGE SCALE GENOMIC DNA]</scope>
    <source>
        <strain evidence="1 2">Philippines</strain>
    </source>
</reference>
<name>A0A2T2MZF8_CORCC</name>
<evidence type="ECO:0000313" key="2">
    <source>
        <dbReference type="Proteomes" id="UP000240883"/>
    </source>
</evidence>
<gene>
    <name evidence="1" type="ORF">BS50DRAFT_580622</name>
</gene>
<proteinExistence type="predicted"/>
<dbReference type="AlphaFoldDB" id="A0A2T2MZF8"/>
<dbReference type="EMBL" id="KZ678261">
    <property type="protein sequence ID" value="PSN58597.1"/>
    <property type="molecule type" value="Genomic_DNA"/>
</dbReference>
<accession>A0A2T2MZF8</accession>
<protein>
    <submittedName>
        <fullName evidence="1">Uncharacterized protein</fullName>
    </submittedName>
</protein>
<keyword evidence="2" id="KW-1185">Reference proteome</keyword>
<dbReference type="Proteomes" id="UP000240883">
    <property type="component" value="Unassembled WGS sequence"/>
</dbReference>
<sequence>MSKIMWIPPRVSKVEMETSLFKERSETQRWNIELARESRNSKLLGIRYLKNEFHPGPTKTHEELPFSYSSPHQPHPINFLFSTFFRRAAEFRAVLREYEGIIHGPLVNDYFSEGCSSSSSLIVVMKSCFKSRMEGFMIGQGYSQEKRDTKAHDRLIVFERQEEPHRKVDLVLVDGPPVEYILDQRQPGDMKFLTWDAGYSLFSDIPSDEKEIYFLRYDQTERENNLEPRKQKKKTYKSLSGTRRIGDGYTEIIRFEVKDGETSVIPDMIIESTTFQVAYEKFDHDRENSLGQRHGYVLLPKIRFQHPTLRHQYVILQCPENPNEAYRTTLNEVLSPLLKWNRDIIHDDTQQLSEEQSGSFLAHGSWIHFKLHPNEQDDYFEVNEQHELNFQKGLFRLHEASIGGNQL</sequence>
<evidence type="ECO:0000313" key="1">
    <source>
        <dbReference type="EMBL" id="PSN58597.1"/>
    </source>
</evidence>
<organism evidence="1 2">
    <name type="scientific">Corynespora cassiicola Philippines</name>
    <dbReference type="NCBI Taxonomy" id="1448308"/>
    <lineage>
        <taxon>Eukaryota</taxon>
        <taxon>Fungi</taxon>
        <taxon>Dikarya</taxon>
        <taxon>Ascomycota</taxon>
        <taxon>Pezizomycotina</taxon>
        <taxon>Dothideomycetes</taxon>
        <taxon>Pleosporomycetidae</taxon>
        <taxon>Pleosporales</taxon>
        <taxon>Corynesporascaceae</taxon>
        <taxon>Corynespora</taxon>
    </lineage>
</organism>